<gene>
    <name evidence="2" type="ORF">MCOS_LOCUS4628</name>
</gene>
<evidence type="ECO:0000313" key="2">
    <source>
        <dbReference type="EMBL" id="VDD78625.1"/>
    </source>
</evidence>
<reference evidence="2 3" key="1">
    <citation type="submission" date="2018-10" db="EMBL/GenBank/DDBJ databases">
        <authorList>
            <consortium name="Pathogen Informatics"/>
        </authorList>
    </citation>
    <scope>NUCLEOTIDE SEQUENCE [LARGE SCALE GENOMIC DNA]</scope>
</reference>
<organism evidence="2 3">
    <name type="scientific">Mesocestoides corti</name>
    <name type="common">Flatworm</name>
    <dbReference type="NCBI Taxonomy" id="53468"/>
    <lineage>
        <taxon>Eukaryota</taxon>
        <taxon>Metazoa</taxon>
        <taxon>Spiralia</taxon>
        <taxon>Lophotrochozoa</taxon>
        <taxon>Platyhelminthes</taxon>
        <taxon>Cestoda</taxon>
        <taxon>Eucestoda</taxon>
        <taxon>Cyclophyllidea</taxon>
        <taxon>Mesocestoididae</taxon>
        <taxon>Mesocestoides</taxon>
    </lineage>
</organism>
<evidence type="ECO:0000313" key="3">
    <source>
        <dbReference type="Proteomes" id="UP000267029"/>
    </source>
</evidence>
<keyword evidence="3" id="KW-1185">Reference proteome</keyword>
<accession>A0A0R3UCH9</accession>
<feature type="region of interest" description="Disordered" evidence="1">
    <location>
        <begin position="82"/>
        <end position="104"/>
    </location>
</feature>
<protein>
    <submittedName>
        <fullName evidence="2">Uncharacterized protein</fullName>
    </submittedName>
</protein>
<name>A0A0R3UCH9_MESCO</name>
<dbReference type="AlphaFoldDB" id="A0A0R3UCH9"/>
<proteinExistence type="predicted"/>
<evidence type="ECO:0000256" key="1">
    <source>
        <dbReference type="SAM" id="MobiDB-lite"/>
    </source>
</evidence>
<sequence length="104" mass="11827">MSEPTNAHQVVRIHISTNEQVGARKRLRRVVCPRCASFRTPSLSPRDTLFIVVVSADSCQHLLVHPLTHPLYYHLDEECNPGGRATSRSMEPHEEEIEDVSVRE</sequence>
<dbReference type="EMBL" id="UXSR01001965">
    <property type="protein sequence ID" value="VDD78625.1"/>
    <property type="molecule type" value="Genomic_DNA"/>
</dbReference>
<dbReference type="Proteomes" id="UP000267029">
    <property type="component" value="Unassembled WGS sequence"/>
</dbReference>
<feature type="compositionally biased region" description="Acidic residues" evidence="1">
    <location>
        <begin position="93"/>
        <end position="104"/>
    </location>
</feature>